<gene>
    <name evidence="1" type="ORF">BG011_001937</name>
</gene>
<name>A0A9P6PKW9_9FUNG</name>
<protein>
    <submittedName>
        <fullName evidence="1">Uncharacterized protein</fullName>
    </submittedName>
</protein>
<organism evidence="1 2">
    <name type="scientific">Mortierella polycephala</name>
    <dbReference type="NCBI Taxonomy" id="41804"/>
    <lineage>
        <taxon>Eukaryota</taxon>
        <taxon>Fungi</taxon>
        <taxon>Fungi incertae sedis</taxon>
        <taxon>Mucoromycota</taxon>
        <taxon>Mortierellomycotina</taxon>
        <taxon>Mortierellomycetes</taxon>
        <taxon>Mortierellales</taxon>
        <taxon>Mortierellaceae</taxon>
        <taxon>Mortierella</taxon>
    </lineage>
</organism>
<reference evidence="1" key="1">
    <citation type="journal article" date="2020" name="Fungal Divers.">
        <title>Resolving the Mortierellaceae phylogeny through synthesis of multi-gene phylogenetics and phylogenomics.</title>
        <authorList>
            <person name="Vandepol N."/>
            <person name="Liber J."/>
            <person name="Desiro A."/>
            <person name="Na H."/>
            <person name="Kennedy M."/>
            <person name="Barry K."/>
            <person name="Grigoriev I.V."/>
            <person name="Miller A.N."/>
            <person name="O'Donnell K."/>
            <person name="Stajich J.E."/>
            <person name="Bonito G."/>
        </authorList>
    </citation>
    <scope>NUCLEOTIDE SEQUENCE</scope>
    <source>
        <strain evidence="1">KOD948</strain>
    </source>
</reference>
<feature type="non-terminal residue" evidence="1">
    <location>
        <position position="1"/>
    </location>
</feature>
<sequence>GHALWRVSIPVADDDDDEDLPILLNNIHKVVKKRLKAVTQKVTDIFGYGTAENTIHIIVQRPPPVVDLATPLKAFTAYTCQVVMNLLGIATSLPFKLDSVPLETPEHKLALERLCIFLEVKRSSITAENEAERSTFVCVLLENAVALFPRLTLRAEKYLAGRRGHGKVDYAIMSRDQQPFMLGAIEAKEQDVMQGEAQNMMQLDSSLTKRHRNSAWK</sequence>
<proteinExistence type="predicted"/>
<dbReference type="OrthoDB" id="2413978at2759"/>
<evidence type="ECO:0000313" key="1">
    <source>
        <dbReference type="EMBL" id="KAG0247153.1"/>
    </source>
</evidence>
<dbReference type="EMBL" id="JAAAJA010001566">
    <property type="protein sequence ID" value="KAG0247153.1"/>
    <property type="molecule type" value="Genomic_DNA"/>
</dbReference>
<dbReference type="AlphaFoldDB" id="A0A9P6PKW9"/>
<dbReference type="Proteomes" id="UP000726737">
    <property type="component" value="Unassembled WGS sequence"/>
</dbReference>
<feature type="non-terminal residue" evidence="1">
    <location>
        <position position="217"/>
    </location>
</feature>
<comment type="caution">
    <text evidence="1">The sequence shown here is derived from an EMBL/GenBank/DDBJ whole genome shotgun (WGS) entry which is preliminary data.</text>
</comment>
<accession>A0A9P6PKW9</accession>
<keyword evidence="2" id="KW-1185">Reference proteome</keyword>
<evidence type="ECO:0000313" key="2">
    <source>
        <dbReference type="Proteomes" id="UP000726737"/>
    </source>
</evidence>